<dbReference type="PANTHER" id="PTHR35457:SF1">
    <property type="entry name" value="HEME A SYNTHASE"/>
    <property type="match status" value="1"/>
</dbReference>
<feature type="transmembrane region" description="Helical" evidence="12">
    <location>
        <begin position="73"/>
        <end position="93"/>
    </location>
</feature>
<evidence type="ECO:0000256" key="10">
    <source>
        <dbReference type="ARBA" id="ARBA00023157"/>
    </source>
</evidence>
<organism evidence="13 14">
    <name type="scientific">Azonexus hydrophilus</name>
    <dbReference type="NCBI Taxonomy" id="418702"/>
    <lineage>
        <taxon>Bacteria</taxon>
        <taxon>Pseudomonadati</taxon>
        <taxon>Pseudomonadota</taxon>
        <taxon>Betaproteobacteria</taxon>
        <taxon>Rhodocyclales</taxon>
        <taxon>Azonexaceae</taxon>
        <taxon>Azonexus</taxon>
    </lineage>
</organism>
<evidence type="ECO:0000313" key="14">
    <source>
        <dbReference type="Proteomes" id="UP000187526"/>
    </source>
</evidence>
<evidence type="ECO:0000256" key="3">
    <source>
        <dbReference type="ARBA" id="ARBA00022692"/>
    </source>
</evidence>
<feature type="transmembrane region" description="Helical" evidence="12">
    <location>
        <begin position="131"/>
        <end position="152"/>
    </location>
</feature>
<comment type="caution">
    <text evidence="13">The sequence shown here is derived from an EMBL/GenBank/DDBJ whole genome shotgun (WGS) entry which is preliminary data.</text>
</comment>
<comment type="subcellular location">
    <subcellularLocation>
        <location evidence="1">Membrane</location>
        <topology evidence="1">Multi-pass membrane protein</topology>
    </subcellularLocation>
</comment>
<dbReference type="GO" id="GO:0016491">
    <property type="term" value="F:oxidoreductase activity"/>
    <property type="evidence" value="ECO:0007669"/>
    <property type="project" value="UniProtKB-KW"/>
</dbReference>
<keyword evidence="9 12" id="KW-0472">Membrane</keyword>
<dbReference type="AlphaFoldDB" id="A0A1R1ICK8"/>
<keyword evidence="7" id="KW-0408">Iron</keyword>
<reference evidence="13 14" key="1">
    <citation type="submission" date="2016-10" db="EMBL/GenBank/DDBJ databases">
        <title>Alkaliphiles isolated from bioreactors.</title>
        <authorList>
            <person name="Salah Z."/>
            <person name="Rout S.P."/>
            <person name="Humphreys P.N."/>
        </authorList>
    </citation>
    <scope>NUCLEOTIDE SEQUENCE [LARGE SCALE GENOMIC DNA]</scope>
    <source>
        <strain evidence="13 14">ZS02</strain>
    </source>
</reference>
<gene>
    <name evidence="13" type="ORF">BJN45_02495</name>
</gene>
<evidence type="ECO:0000256" key="11">
    <source>
        <dbReference type="ARBA" id="ARBA00023444"/>
    </source>
</evidence>
<dbReference type="InterPro" id="IPR050450">
    <property type="entry name" value="COX15/CtaA_HemeA_synthase"/>
</dbReference>
<dbReference type="OrthoDB" id="1447144at2"/>
<feature type="transmembrane region" description="Helical" evidence="12">
    <location>
        <begin position="267"/>
        <end position="288"/>
    </location>
</feature>
<keyword evidence="6" id="KW-0560">Oxidoreductase</keyword>
<dbReference type="GO" id="GO:0006784">
    <property type="term" value="P:heme A biosynthetic process"/>
    <property type="evidence" value="ECO:0007669"/>
    <property type="project" value="InterPro"/>
</dbReference>
<evidence type="ECO:0000256" key="2">
    <source>
        <dbReference type="ARBA" id="ARBA00022475"/>
    </source>
</evidence>
<dbReference type="GO" id="GO:0046872">
    <property type="term" value="F:metal ion binding"/>
    <property type="evidence" value="ECO:0007669"/>
    <property type="project" value="UniProtKB-KW"/>
</dbReference>
<feature type="transmembrane region" description="Helical" evidence="12">
    <location>
        <begin position="243"/>
        <end position="260"/>
    </location>
</feature>
<dbReference type="RefSeq" id="WP_076091714.1">
    <property type="nucleotide sequence ID" value="NZ_MTHD01000001.1"/>
</dbReference>
<comment type="pathway">
    <text evidence="11">Porphyrin-containing compound metabolism.</text>
</comment>
<keyword evidence="10" id="KW-1015">Disulfide bond</keyword>
<evidence type="ECO:0000256" key="9">
    <source>
        <dbReference type="ARBA" id="ARBA00023136"/>
    </source>
</evidence>
<feature type="transmembrane region" description="Helical" evidence="12">
    <location>
        <begin position="164"/>
        <end position="185"/>
    </location>
</feature>
<evidence type="ECO:0000313" key="13">
    <source>
        <dbReference type="EMBL" id="OMG56506.1"/>
    </source>
</evidence>
<keyword evidence="5 12" id="KW-1133">Transmembrane helix</keyword>
<dbReference type="PANTHER" id="PTHR35457">
    <property type="entry name" value="HEME A SYNTHASE"/>
    <property type="match status" value="1"/>
</dbReference>
<keyword evidence="2" id="KW-1003">Cell membrane</keyword>
<keyword evidence="3 12" id="KW-0812">Transmembrane</keyword>
<feature type="transmembrane region" description="Helical" evidence="12">
    <location>
        <begin position="294"/>
        <end position="314"/>
    </location>
</feature>
<evidence type="ECO:0000256" key="8">
    <source>
        <dbReference type="ARBA" id="ARBA00023133"/>
    </source>
</evidence>
<dbReference type="InterPro" id="IPR003780">
    <property type="entry name" value="COX15/CtaA_fam"/>
</dbReference>
<feature type="transmembrane region" description="Helical" evidence="12">
    <location>
        <begin position="105"/>
        <end position="125"/>
    </location>
</feature>
<sequence length="332" mass="35052">MRLYARLLLAATLLAVVVIGLGAYVRLSDAGLGCPDWPGCYGHLLGVPDGSSAAVAAWPQQPFDAGKAWKEMIHRYAAGSLGLLVLAICLLAWRPKMRQEQSPALPTLLLGLIGLQAALGMWTVTLLLKPLIVTLHLLGGMATLALLVTLLLRTRTSGTFAPAIRWPAALALFAVVGQIALGGWVSSNYAALACPDFPFCQGQWLPPADFAHAFTLHRELGQTAHGELISGEALTAIHLTHRLGAVLVLLVVGTLAARLLGHGQRRWGGLLLVLLGVQLGLGIANVLLSLPLLLAVAHNLGAAALLSAVLAVNLRCQSRQGQRVRQTETVLT</sequence>
<dbReference type="GO" id="GO:0016020">
    <property type="term" value="C:membrane"/>
    <property type="evidence" value="ECO:0007669"/>
    <property type="project" value="UniProtKB-SubCell"/>
</dbReference>
<evidence type="ECO:0000256" key="12">
    <source>
        <dbReference type="SAM" id="Phobius"/>
    </source>
</evidence>
<name>A0A1R1ICK8_9RHOO</name>
<evidence type="ECO:0000256" key="1">
    <source>
        <dbReference type="ARBA" id="ARBA00004141"/>
    </source>
</evidence>
<protein>
    <submittedName>
        <fullName evidence="13">Heme A synthase</fullName>
    </submittedName>
</protein>
<keyword evidence="8" id="KW-0350">Heme biosynthesis</keyword>
<accession>A0A1R1ICK8</accession>
<dbReference type="Pfam" id="PF02628">
    <property type="entry name" value="COX15-CtaA"/>
    <property type="match status" value="1"/>
</dbReference>
<dbReference type="Proteomes" id="UP000187526">
    <property type="component" value="Unassembled WGS sequence"/>
</dbReference>
<evidence type="ECO:0000256" key="7">
    <source>
        <dbReference type="ARBA" id="ARBA00023004"/>
    </source>
</evidence>
<evidence type="ECO:0000256" key="6">
    <source>
        <dbReference type="ARBA" id="ARBA00023002"/>
    </source>
</evidence>
<dbReference type="EMBL" id="MTHD01000001">
    <property type="protein sequence ID" value="OMG56506.1"/>
    <property type="molecule type" value="Genomic_DNA"/>
</dbReference>
<keyword evidence="14" id="KW-1185">Reference proteome</keyword>
<evidence type="ECO:0000256" key="5">
    <source>
        <dbReference type="ARBA" id="ARBA00022989"/>
    </source>
</evidence>
<dbReference type="STRING" id="418702.BJN45_02495"/>
<proteinExistence type="predicted"/>
<keyword evidence="4" id="KW-0479">Metal-binding</keyword>
<evidence type="ECO:0000256" key="4">
    <source>
        <dbReference type="ARBA" id="ARBA00022723"/>
    </source>
</evidence>